<dbReference type="Gene3D" id="1.10.1130.10">
    <property type="entry name" value="Flavocytochrome C3, Chain A"/>
    <property type="match status" value="1"/>
</dbReference>
<organism evidence="2 3">
    <name type="scientific">Desulfolithobacter dissulfuricans</name>
    <dbReference type="NCBI Taxonomy" id="2795293"/>
    <lineage>
        <taxon>Bacteria</taxon>
        <taxon>Pseudomonadati</taxon>
        <taxon>Thermodesulfobacteriota</taxon>
        <taxon>Desulfobulbia</taxon>
        <taxon>Desulfobulbales</taxon>
        <taxon>Desulfobulbaceae</taxon>
        <taxon>Desulfolithobacter</taxon>
    </lineage>
</organism>
<gene>
    <name evidence="2" type="ORF">GF1_26560</name>
</gene>
<dbReference type="SUPFAM" id="SSF48695">
    <property type="entry name" value="Multiheme cytochromes"/>
    <property type="match status" value="1"/>
</dbReference>
<reference evidence="2" key="1">
    <citation type="submission" date="2020-12" db="EMBL/GenBank/DDBJ databases">
        <title>Desulfobium dissulfuricans gen. nov., sp. nov., a novel mesophilic, sulfate-reducing bacterium isolated from a deep-sea hydrothermal vent.</title>
        <authorList>
            <person name="Hashimoto Y."/>
            <person name="Tame A."/>
            <person name="Sawayama S."/>
            <person name="Miyazaki J."/>
            <person name="Takai K."/>
            <person name="Nakagawa S."/>
        </authorList>
    </citation>
    <scope>NUCLEOTIDE SEQUENCE</scope>
    <source>
        <strain evidence="2">GF1</strain>
    </source>
</reference>
<proteinExistence type="predicted"/>
<dbReference type="NCBIfam" id="TIGR01905">
    <property type="entry name" value="paired_CXXCH_1"/>
    <property type="match status" value="1"/>
</dbReference>
<evidence type="ECO:0000259" key="1">
    <source>
        <dbReference type="Pfam" id="PF09699"/>
    </source>
</evidence>
<dbReference type="InterPro" id="IPR010177">
    <property type="entry name" value="Paired_CXXCH_1"/>
</dbReference>
<dbReference type="RefSeq" id="WP_267927015.1">
    <property type="nucleotide sequence ID" value="NZ_AP024233.1"/>
</dbReference>
<evidence type="ECO:0000313" key="3">
    <source>
        <dbReference type="Proteomes" id="UP001063350"/>
    </source>
</evidence>
<dbReference type="Pfam" id="PF09699">
    <property type="entry name" value="Paired_CXXCH_1"/>
    <property type="match status" value="1"/>
</dbReference>
<name>A0A915UB44_9BACT</name>
<accession>A0A915UB44</accession>
<dbReference type="InterPro" id="IPR036280">
    <property type="entry name" value="Multihaem_cyt_sf"/>
</dbReference>
<keyword evidence="3" id="KW-1185">Reference proteome</keyword>
<dbReference type="AlphaFoldDB" id="A0A915UB44"/>
<dbReference type="EMBL" id="AP024233">
    <property type="protein sequence ID" value="BCO10280.1"/>
    <property type="molecule type" value="Genomic_DNA"/>
</dbReference>
<dbReference type="KEGG" id="ddu:GF1_26560"/>
<sequence length="70" mass="7819">MLRGNGNDVCVQCHEDQGKFTHPVGPEVLDSHTGQMVTCVSCHNPMGTEYKYHLIEEGKKALCVLCHKTY</sequence>
<protein>
    <recommendedName>
        <fullName evidence="1">Doubled CXXCH motif domain-containing protein</fullName>
    </recommendedName>
</protein>
<dbReference type="Proteomes" id="UP001063350">
    <property type="component" value="Chromosome"/>
</dbReference>
<feature type="domain" description="Doubled CXXCH motif" evidence="1">
    <location>
        <begin position="38"/>
        <end position="69"/>
    </location>
</feature>
<evidence type="ECO:0000313" key="2">
    <source>
        <dbReference type="EMBL" id="BCO10280.1"/>
    </source>
</evidence>